<evidence type="ECO:0000313" key="1">
    <source>
        <dbReference type="EMBL" id="AKJ39282.1"/>
    </source>
</evidence>
<dbReference type="EMBL" id="CP008746">
    <property type="protein sequence ID" value="AKJ39282.1"/>
    <property type="molecule type" value="Genomic_DNA"/>
</dbReference>
<reference evidence="2" key="1">
    <citation type="submission" date="2014-06" db="EMBL/GenBank/DDBJ databases">
        <title>The complete genome sequence of Methanosarcina barkeri CM1.</title>
        <authorList>
            <consortium name="Pastoral Greenhouse Gas Research Consortium"/>
            <person name="Lambie S.C."/>
            <person name="Leahy S.C."/>
            <person name="Kelly W.J."/>
            <person name="Li D."/>
            <person name="Reilly K."/>
            <person name="Attwood G.T."/>
            <person name="Altermann E."/>
        </authorList>
    </citation>
    <scope>NUCLEOTIDE SEQUENCE [LARGE SCALE GENOMIC DNA]</scope>
    <source>
        <strain evidence="2">CM1</strain>
    </source>
</reference>
<dbReference type="AlphaFoldDB" id="A0A0G3CJI9"/>
<sequence>MMFEFRKVLYIFHRSFECWYTHKMFLFTSHPAKSKKNLQIVAGIFPVIRFPVI</sequence>
<name>A0A0G3CJI9_METBA</name>
<gene>
    <name evidence="1" type="ORF">MCM1_2265</name>
</gene>
<reference evidence="1 2" key="2">
    <citation type="journal article" date="2015" name="Stand. Genomic Sci.">
        <title>The complete genome sequence of the rumen methanogen Methanosarcina barkeri CM1.</title>
        <authorList>
            <person name="Lambie S.C."/>
            <person name="Kelly W.J."/>
            <person name="Leahy S.C."/>
            <person name="Li D."/>
            <person name="Reilly K."/>
            <person name="McAllister T.A."/>
            <person name="Valle E.R."/>
            <person name="Attwood G.T."/>
            <person name="Altermann E."/>
        </authorList>
    </citation>
    <scope>NUCLEOTIDE SEQUENCE [LARGE SCALE GENOMIC DNA]</scope>
    <source>
        <strain evidence="1 2">CM1</strain>
    </source>
</reference>
<proteinExistence type="predicted"/>
<protein>
    <submittedName>
        <fullName evidence="1">Uncharacterized protein</fullName>
    </submittedName>
</protein>
<evidence type="ECO:0000313" key="2">
    <source>
        <dbReference type="Proteomes" id="UP000035331"/>
    </source>
</evidence>
<accession>A0A0G3CJI9</accession>
<dbReference type="Proteomes" id="UP000035331">
    <property type="component" value="Chromosome"/>
</dbReference>
<organism evidence="1 2">
    <name type="scientific">Methanosarcina barkeri CM1</name>
    <dbReference type="NCBI Taxonomy" id="796385"/>
    <lineage>
        <taxon>Archaea</taxon>
        <taxon>Methanobacteriati</taxon>
        <taxon>Methanobacteriota</taxon>
        <taxon>Stenosarchaea group</taxon>
        <taxon>Methanomicrobia</taxon>
        <taxon>Methanosarcinales</taxon>
        <taxon>Methanosarcinaceae</taxon>
        <taxon>Methanosarcina</taxon>
    </lineage>
</organism>